<dbReference type="AlphaFoldDB" id="A0A9D1L0Z3"/>
<dbReference type="GO" id="GO:0005506">
    <property type="term" value="F:iron ion binding"/>
    <property type="evidence" value="ECO:0007669"/>
    <property type="project" value="InterPro"/>
</dbReference>
<evidence type="ECO:0000259" key="1">
    <source>
        <dbReference type="Pfam" id="PF01592"/>
    </source>
</evidence>
<reference evidence="2" key="1">
    <citation type="submission" date="2020-10" db="EMBL/GenBank/DDBJ databases">
        <authorList>
            <person name="Gilroy R."/>
        </authorList>
    </citation>
    <scope>NUCLEOTIDE SEQUENCE</scope>
    <source>
        <strain evidence="2">CHK195-11698</strain>
    </source>
</reference>
<dbReference type="Proteomes" id="UP000824175">
    <property type="component" value="Unassembled WGS sequence"/>
</dbReference>
<reference evidence="2" key="2">
    <citation type="journal article" date="2021" name="PeerJ">
        <title>Extensive microbial diversity within the chicken gut microbiome revealed by metagenomics and culture.</title>
        <authorList>
            <person name="Gilroy R."/>
            <person name="Ravi A."/>
            <person name="Getino M."/>
            <person name="Pursley I."/>
            <person name="Horton D.L."/>
            <person name="Alikhan N.F."/>
            <person name="Baker D."/>
            <person name="Gharbi K."/>
            <person name="Hall N."/>
            <person name="Watson M."/>
            <person name="Adriaenssens E.M."/>
            <person name="Foster-Nyarko E."/>
            <person name="Jarju S."/>
            <person name="Secka A."/>
            <person name="Antonio M."/>
            <person name="Oren A."/>
            <person name="Chaudhuri R.R."/>
            <person name="La Ragione R."/>
            <person name="Hildebrand F."/>
            <person name="Pallen M.J."/>
        </authorList>
    </citation>
    <scope>NUCLEOTIDE SEQUENCE</scope>
    <source>
        <strain evidence="2">CHK195-11698</strain>
    </source>
</reference>
<gene>
    <name evidence="2" type="ORF">IAD15_05065</name>
</gene>
<evidence type="ECO:0000313" key="2">
    <source>
        <dbReference type="EMBL" id="HIU13422.1"/>
    </source>
</evidence>
<protein>
    <submittedName>
        <fullName evidence="2">SUF system NifU family Fe-S cluster assembly protein</fullName>
    </submittedName>
</protein>
<dbReference type="GO" id="GO:0016226">
    <property type="term" value="P:iron-sulfur cluster assembly"/>
    <property type="evidence" value="ECO:0007669"/>
    <property type="project" value="InterPro"/>
</dbReference>
<dbReference type="NCBIfam" id="TIGR01994">
    <property type="entry name" value="SUF_scaf_2"/>
    <property type="match status" value="1"/>
</dbReference>
<feature type="domain" description="NIF system FeS cluster assembly NifU N-terminal" evidence="1">
    <location>
        <begin position="11"/>
        <end position="95"/>
    </location>
</feature>
<comment type="caution">
    <text evidence="2">The sequence shown here is derived from an EMBL/GenBank/DDBJ whole genome shotgun (WGS) entry which is preliminary data.</text>
</comment>
<name>A0A9D1L0Z3_9FIRM</name>
<dbReference type="Gene3D" id="3.90.1010.10">
    <property type="match status" value="1"/>
</dbReference>
<proteinExistence type="predicted"/>
<accession>A0A9D1L0Z3</accession>
<dbReference type="PANTHER" id="PTHR10093">
    <property type="entry name" value="IRON-SULFUR CLUSTER ASSEMBLY ENZYME NIFU HOMOLOG"/>
    <property type="match status" value="1"/>
</dbReference>
<dbReference type="EMBL" id="DVMJ01000043">
    <property type="protein sequence ID" value="HIU13422.1"/>
    <property type="molecule type" value="Genomic_DNA"/>
</dbReference>
<dbReference type="GO" id="GO:0051536">
    <property type="term" value="F:iron-sulfur cluster binding"/>
    <property type="evidence" value="ECO:0007669"/>
    <property type="project" value="InterPro"/>
</dbReference>
<sequence>MPSFDDPMLMREVIMDHYQYPRNHELVQDDARYEQVNMNSSTCIDNIDVQAYIDQDTIQDIRFDGEACAICTASTSIMTELLKGKSVEEAKAIIDQYMNMIYERPYDPEVLDEAIVFKNTHKQANRIKCATLGWNAMKKIINHETGGDEDD</sequence>
<dbReference type="InterPro" id="IPR002871">
    <property type="entry name" value="NIF_FeS_clus_asmbl_NifU_N"/>
</dbReference>
<dbReference type="Pfam" id="PF01592">
    <property type="entry name" value="NifU_N"/>
    <property type="match status" value="1"/>
</dbReference>
<evidence type="ECO:0000313" key="3">
    <source>
        <dbReference type="Proteomes" id="UP000824175"/>
    </source>
</evidence>
<organism evidence="2 3">
    <name type="scientific">Candidatus Fimiplasma intestinipullorum</name>
    <dbReference type="NCBI Taxonomy" id="2840825"/>
    <lineage>
        <taxon>Bacteria</taxon>
        <taxon>Bacillati</taxon>
        <taxon>Bacillota</taxon>
        <taxon>Clostridia</taxon>
        <taxon>Eubacteriales</taxon>
        <taxon>Candidatus Fimiplasma</taxon>
    </lineage>
</organism>
<dbReference type="CDD" id="cd06664">
    <property type="entry name" value="IscU_like"/>
    <property type="match status" value="1"/>
</dbReference>
<dbReference type="SUPFAM" id="SSF82649">
    <property type="entry name" value="SufE/NifU"/>
    <property type="match status" value="1"/>
</dbReference>